<feature type="binding site" evidence="9">
    <location>
        <position position="134"/>
    </location>
    <ligand>
        <name>Zn(2+)</name>
        <dbReference type="ChEBI" id="CHEBI:29105"/>
    </ligand>
</feature>
<organism evidence="11 12">
    <name type="scientific">Saccharata proteae CBS 121410</name>
    <dbReference type="NCBI Taxonomy" id="1314787"/>
    <lineage>
        <taxon>Eukaryota</taxon>
        <taxon>Fungi</taxon>
        <taxon>Dikarya</taxon>
        <taxon>Ascomycota</taxon>
        <taxon>Pezizomycotina</taxon>
        <taxon>Dothideomycetes</taxon>
        <taxon>Dothideomycetes incertae sedis</taxon>
        <taxon>Botryosphaeriales</taxon>
        <taxon>Saccharataceae</taxon>
        <taxon>Saccharata</taxon>
    </lineage>
</organism>
<comment type="caution">
    <text evidence="11">The sequence shown here is derived from an EMBL/GenBank/DDBJ whole genome shotgun (WGS) entry which is preliminary data.</text>
</comment>
<evidence type="ECO:0000256" key="6">
    <source>
        <dbReference type="ARBA" id="ARBA00047647"/>
    </source>
</evidence>
<proteinExistence type="inferred from homology"/>
<dbReference type="GO" id="GO:0008448">
    <property type="term" value="F:N-acetylglucosamine-6-phosphate deacetylase activity"/>
    <property type="evidence" value="ECO:0007669"/>
    <property type="project" value="UniProtKB-UniRule"/>
</dbReference>
<dbReference type="GO" id="GO:0046872">
    <property type="term" value="F:metal ion binding"/>
    <property type="evidence" value="ECO:0007669"/>
    <property type="project" value="UniProtKB-KW"/>
</dbReference>
<dbReference type="SUPFAM" id="SSF51338">
    <property type="entry name" value="Composite domain of metallo-dependent hydrolases"/>
    <property type="match status" value="1"/>
</dbReference>
<evidence type="ECO:0000256" key="4">
    <source>
        <dbReference type="ARBA" id="ARBA00022801"/>
    </source>
</evidence>
<keyword evidence="9" id="KW-0479">Metal-binding</keyword>
<evidence type="ECO:0000256" key="9">
    <source>
        <dbReference type="PIRSR" id="PIRSR038994-3"/>
    </source>
</evidence>
<evidence type="ECO:0000256" key="3">
    <source>
        <dbReference type="ARBA" id="ARBA00018029"/>
    </source>
</evidence>
<protein>
    <recommendedName>
        <fullName evidence="3 7">N-acetylglucosamine-6-phosphate deacetylase</fullName>
        <ecNumber evidence="2 7">3.5.1.25</ecNumber>
    </recommendedName>
</protein>
<accession>A0A9P4I1S1</accession>
<evidence type="ECO:0000256" key="2">
    <source>
        <dbReference type="ARBA" id="ARBA00011899"/>
    </source>
</evidence>
<comment type="cofactor">
    <cofactor evidence="9">
        <name>a divalent metal cation</name>
        <dbReference type="ChEBI" id="CHEBI:60240"/>
    </cofactor>
    <text evidence="9">Binds 1 divalent metal cation per subunit.</text>
</comment>
<feature type="binding site" evidence="9">
    <location>
        <position position="222"/>
    </location>
    <ligand>
        <name>Zn(2+)</name>
        <dbReference type="ChEBI" id="CHEBI:29105"/>
    </ligand>
</feature>
<keyword evidence="4 7" id="KW-0378">Hydrolase</keyword>
<feature type="active site" description="Proton donor/acceptor" evidence="8">
    <location>
        <position position="293"/>
    </location>
</feature>
<dbReference type="InterPro" id="IPR003764">
    <property type="entry name" value="GlcNAc_6-P_deAcase"/>
</dbReference>
<feature type="binding site" evidence="9">
    <location>
        <position position="201"/>
    </location>
    <ligand>
        <name>Zn(2+)</name>
        <dbReference type="ChEBI" id="CHEBI:29105"/>
    </ligand>
</feature>
<dbReference type="SUPFAM" id="SSF51556">
    <property type="entry name" value="Metallo-dependent hydrolases"/>
    <property type="match status" value="1"/>
</dbReference>
<keyword evidence="5 7" id="KW-0119">Carbohydrate metabolism</keyword>
<evidence type="ECO:0000256" key="1">
    <source>
        <dbReference type="ARBA" id="ARBA00010716"/>
    </source>
</evidence>
<dbReference type="OrthoDB" id="10264777at2759"/>
<dbReference type="GO" id="GO:0006046">
    <property type="term" value="P:N-acetylglucosamine catabolic process"/>
    <property type="evidence" value="ECO:0007669"/>
    <property type="project" value="TreeGrafter"/>
</dbReference>
<evidence type="ECO:0000256" key="8">
    <source>
        <dbReference type="PIRSR" id="PIRSR038994-1"/>
    </source>
</evidence>
<evidence type="ECO:0000313" key="11">
    <source>
        <dbReference type="EMBL" id="KAF2090301.1"/>
    </source>
</evidence>
<evidence type="ECO:0000256" key="5">
    <source>
        <dbReference type="ARBA" id="ARBA00023277"/>
    </source>
</evidence>
<gene>
    <name evidence="11" type="ORF">K490DRAFT_36479</name>
</gene>
<evidence type="ECO:0000259" key="10">
    <source>
        <dbReference type="Pfam" id="PF01979"/>
    </source>
</evidence>
<dbReference type="PIRSF" id="PIRSF038994">
    <property type="entry name" value="NagA"/>
    <property type="match status" value="1"/>
</dbReference>
<dbReference type="Proteomes" id="UP000799776">
    <property type="component" value="Unassembled WGS sequence"/>
</dbReference>
<evidence type="ECO:0000313" key="12">
    <source>
        <dbReference type="Proteomes" id="UP000799776"/>
    </source>
</evidence>
<dbReference type="Pfam" id="PF01979">
    <property type="entry name" value="Amidohydro_1"/>
    <property type="match status" value="1"/>
</dbReference>
<evidence type="ECO:0000256" key="7">
    <source>
        <dbReference type="PIRNR" id="PIRNR038994"/>
    </source>
</evidence>
<reference evidence="11" key="1">
    <citation type="journal article" date="2020" name="Stud. Mycol.">
        <title>101 Dothideomycetes genomes: a test case for predicting lifestyles and emergence of pathogens.</title>
        <authorList>
            <person name="Haridas S."/>
            <person name="Albert R."/>
            <person name="Binder M."/>
            <person name="Bloem J."/>
            <person name="Labutti K."/>
            <person name="Salamov A."/>
            <person name="Andreopoulos B."/>
            <person name="Baker S."/>
            <person name="Barry K."/>
            <person name="Bills G."/>
            <person name="Bluhm B."/>
            <person name="Cannon C."/>
            <person name="Castanera R."/>
            <person name="Culley D."/>
            <person name="Daum C."/>
            <person name="Ezra D."/>
            <person name="Gonzalez J."/>
            <person name="Henrissat B."/>
            <person name="Kuo A."/>
            <person name="Liang C."/>
            <person name="Lipzen A."/>
            <person name="Lutzoni F."/>
            <person name="Magnuson J."/>
            <person name="Mondo S."/>
            <person name="Nolan M."/>
            <person name="Ohm R."/>
            <person name="Pangilinan J."/>
            <person name="Park H.-J."/>
            <person name="Ramirez L."/>
            <person name="Alfaro M."/>
            <person name="Sun H."/>
            <person name="Tritt A."/>
            <person name="Yoshinaga Y."/>
            <person name="Zwiers L.-H."/>
            <person name="Turgeon B."/>
            <person name="Goodwin S."/>
            <person name="Spatafora J."/>
            <person name="Crous P."/>
            <person name="Grigoriev I."/>
        </authorList>
    </citation>
    <scope>NUCLEOTIDE SEQUENCE</scope>
    <source>
        <strain evidence="11">CBS 121410</strain>
    </source>
</reference>
<dbReference type="EMBL" id="ML978713">
    <property type="protein sequence ID" value="KAF2090301.1"/>
    <property type="molecule type" value="Genomic_DNA"/>
</dbReference>
<dbReference type="PANTHER" id="PTHR11113:SF4">
    <property type="entry name" value="N-ACETYLGLUCOSAMINE-6-PHOSPHATE DEACETYLASE"/>
    <property type="match status" value="1"/>
</dbReference>
<dbReference type="Gene3D" id="2.30.40.10">
    <property type="entry name" value="Urease, subunit C, domain 1"/>
    <property type="match status" value="1"/>
</dbReference>
<dbReference type="InterPro" id="IPR011059">
    <property type="entry name" value="Metal-dep_hydrolase_composite"/>
</dbReference>
<dbReference type="InterPro" id="IPR006680">
    <property type="entry name" value="Amidohydro-rel"/>
</dbReference>
<dbReference type="Gene3D" id="3.20.20.140">
    <property type="entry name" value="Metal-dependent hydrolases"/>
    <property type="match status" value="1"/>
</dbReference>
<feature type="domain" description="Amidohydrolase-related" evidence="10">
    <location>
        <begin position="195"/>
        <end position="413"/>
    </location>
</feature>
<comment type="catalytic activity">
    <reaction evidence="6 7">
        <text>N-acetyl-D-glucosamine 6-phosphate + H2O = D-glucosamine 6-phosphate + acetate</text>
        <dbReference type="Rhea" id="RHEA:22936"/>
        <dbReference type="ChEBI" id="CHEBI:15377"/>
        <dbReference type="ChEBI" id="CHEBI:30089"/>
        <dbReference type="ChEBI" id="CHEBI:57513"/>
        <dbReference type="ChEBI" id="CHEBI:58725"/>
        <dbReference type="EC" id="3.5.1.25"/>
    </reaction>
</comment>
<sequence length="420" mass="44765">MPDNQFTLFTNGRYCLNGELVDDHLVISEETGLILKRTGYIGGEIVDLEDNIIAPGFLELHANGVNGFHYTHFEDAQQYSKKLHETASFYVTQGVTGFWATIPTVKPEVFQKILPSLAPRSFDGAATLMGAHVEGPYLNPRKKGAHNASLFQHPSVPTASIYGSENLKKSIKLITVAPELDSAPSLIHDLNWEGIVVSMGHSDATYSQGVTGLIHGASCLTHTLNAMAPLGSRESGLAGLIGVPDRLAPPSQDRFLAAETPYYTLIADGHHLSLPTLSLLHKVAPHRSILITDSIELASPSIPPGTYPGNAQIAQPQQKLLVPGFDCPKAVIEGTDTLIGGCGTLAEGVRNLMKVSQCGVAAAVRCVTENVAGLMGVDGPGGVGVLQEGRRADLCVLSEEGEVLQTWVAGRKVWEREGGL</sequence>
<comment type="similarity">
    <text evidence="1 7">Belongs to the metallo-dependent hydrolases superfamily. NagA family.</text>
</comment>
<keyword evidence="12" id="KW-1185">Reference proteome</keyword>
<dbReference type="EC" id="3.5.1.25" evidence="2 7"/>
<dbReference type="InterPro" id="IPR032466">
    <property type="entry name" value="Metal_Hydrolase"/>
</dbReference>
<dbReference type="PANTHER" id="PTHR11113">
    <property type="entry name" value="N-ACETYLGLUCOSAMINE-6-PHOSPHATE DEACETYLASE"/>
    <property type="match status" value="1"/>
</dbReference>
<name>A0A9P4I1S1_9PEZI</name>
<dbReference type="AlphaFoldDB" id="A0A9P4I1S1"/>